<evidence type="ECO:0000313" key="4">
    <source>
        <dbReference type="Proteomes" id="UP000053902"/>
    </source>
</evidence>
<keyword evidence="1" id="KW-0732">Signal</keyword>
<dbReference type="Pfam" id="PF07007">
    <property type="entry name" value="LprI"/>
    <property type="match status" value="1"/>
</dbReference>
<feature type="chain" id="PRO_5001741330" evidence="1">
    <location>
        <begin position="23"/>
        <end position="133"/>
    </location>
</feature>
<dbReference type="Proteomes" id="UP000053902">
    <property type="component" value="Unassembled WGS sequence"/>
</dbReference>
<organism evidence="3 4">
    <name type="scientific">Pseudomonas saudiphocaensis</name>
    <dbReference type="NCBI Taxonomy" id="1499686"/>
    <lineage>
        <taxon>Bacteria</taxon>
        <taxon>Pseudomonadati</taxon>
        <taxon>Pseudomonadota</taxon>
        <taxon>Gammaproteobacteria</taxon>
        <taxon>Pseudomonadales</taxon>
        <taxon>Pseudomonadaceae</taxon>
        <taxon>Pseudomonas</taxon>
    </lineage>
</organism>
<dbReference type="Gene3D" id="1.20.1270.180">
    <property type="match status" value="1"/>
</dbReference>
<dbReference type="RefSeq" id="WP_037026986.1">
    <property type="nucleotide sequence ID" value="NZ_CCSF01000001.1"/>
</dbReference>
<dbReference type="PANTHER" id="PTHR39176">
    <property type="entry name" value="PERIPLASMIC PROTEIN-RELATED"/>
    <property type="match status" value="1"/>
</dbReference>
<evidence type="ECO:0000313" key="3">
    <source>
        <dbReference type="EMBL" id="CDZ95583.1"/>
    </source>
</evidence>
<keyword evidence="3" id="KW-0449">Lipoprotein</keyword>
<sequence>MQSIKSWLLASAITLFSLGAGATENSYSEAYGECMDASNGLTLNMLDCIDSELKRQDARLNQSYKAAMQGLTTEQQRQLRDAQRLWIKFRDTDCALLSDLTGGTIDSLNSASCLLDRTGRRADDLAWLAAPGL</sequence>
<protein>
    <submittedName>
        <fullName evidence="3">Lipoprotein</fullName>
    </submittedName>
</protein>
<dbReference type="PANTHER" id="PTHR39176:SF1">
    <property type="entry name" value="PERIPLASMIC PROTEIN"/>
    <property type="match status" value="1"/>
</dbReference>
<reference evidence="3 4" key="1">
    <citation type="submission" date="2014-07" db="EMBL/GenBank/DDBJ databases">
        <authorList>
            <person name="Urmite Genomes Urmite Genomes"/>
        </authorList>
    </citation>
    <scope>NUCLEOTIDE SEQUENCE [LARGE SCALE GENOMIC DNA]</scope>
    <source>
        <strain evidence="3 4">20_BN</strain>
    </source>
</reference>
<accession>A0A078LT38</accession>
<feature type="signal peptide" evidence="1">
    <location>
        <begin position="1"/>
        <end position="22"/>
    </location>
</feature>
<proteinExistence type="predicted"/>
<dbReference type="HOGENOM" id="CLU_128596_8_2_6"/>
<dbReference type="InterPro" id="IPR009739">
    <property type="entry name" value="LprI-like_N"/>
</dbReference>
<dbReference type="AlphaFoldDB" id="A0A078LT38"/>
<name>A0A078LT38_9PSED</name>
<gene>
    <name evidence="3" type="ORF">BN1079_02918</name>
</gene>
<dbReference type="eggNOG" id="COG3755">
    <property type="taxonomic scope" value="Bacteria"/>
</dbReference>
<evidence type="ECO:0000256" key="1">
    <source>
        <dbReference type="SAM" id="SignalP"/>
    </source>
</evidence>
<keyword evidence="4" id="KW-1185">Reference proteome</keyword>
<dbReference type="EMBL" id="CCSF01000001">
    <property type="protein sequence ID" value="CDZ95583.1"/>
    <property type="molecule type" value="Genomic_DNA"/>
</dbReference>
<evidence type="ECO:0000259" key="2">
    <source>
        <dbReference type="Pfam" id="PF07007"/>
    </source>
</evidence>
<feature type="domain" description="Lysozyme inhibitor LprI-like N-terminal" evidence="2">
    <location>
        <begin position="34"/>
        <end position="125"/>
    </location>
</feature>